<gene>
    <name evidence="1" type="ORF">ACFQH5_17480</name>
</gene>
<name>A0ABW2EZD3_9GAMM</name>
<sequence length="53" mass="5629">MRSLALRLQNLASLPGPLELDFTDSPLRDAGLFAITGPTGAGNLREPLLEGRP</sequence>
<protein>
    <recommendedName>
        <fullName evidence="3">Rad50/SbcC-type AAA domain-containing protein</fullName>
    </recommendedName>
</protein>
<dbReference type="RefSeq" id="WP_346063882.1">
    <property type="nucleotide sequence ID" value="NZ_BAAADR010000022.1"/>
</dbReference>
<evidence type="ECO:0008006" key="3">
    <source>
        <dbReference type="Google" id="ProtNLM"/>
    </source>
</evidence>
<dbReference type="Gene3D" id="3.40.50.300">
    <property type="entry name" value="P-loop containing nucleotide triphosphate hydrolases"/>
    <property type="match status" value="1"/>
</dbReference>
<proteinExistence type="predicted"/>
<keyword evidence="2" id="KW-1185">Reference proteome</keyword>
<dbReference type="EMBL" id="JBHSZP010000036">
    <property type="protein sequence ID" value="MFC7091339.1"/>
    <property type="molecule type" value="Genomic_DNA"/>
</dbReference>
<evidence type="ECO:0000313" key="1">
    <source>
        <dbReference type="EMBL" id="MFC7091339.1"/>
    </source>
</evidence>
<comment type="caution">
    <text evidence="1">The sequence shown here is derived from an EMBL/GenBank/DDBJ whole genome shotgun (WGS) entry which is preliminary data.</text>
</comment>
<dbReference type="Proteomes" id="UP001596411">
    <property type="component" value="Unassembled WGS sequence"/>
</dbReference>
<accession>A0ABW2EZD3</accession>
<organism evidence="1 2">
    <name type="scientific">Halomonas salifodinae</name>
    <dbReference type="NCBI Taxonomy" id="438745"/>
    <lineage>
        <taxon>Bacteria</taxon>
        <taxon>Pseudomonadati</taxon>
        <taxon>Pseudomonadota</taxon>
        <taxon>Gammaproteobacteria</taxon>
        <taxon>Oceanospirillales</taxon>
        <taxon>Halomonadaceae</taxon>
        <taxon>Halomonas</taxon>
    </lineage>
</organism>
<dbReference type="InterPro" id="IPR027417">
    <property type="entry name" value="P-loop_NTPase"/>
</dbReference>
<evidence type="ECO:0000313" key="2">
    <source>
        <dbReference type="Proteomes" id="UP001596411"/>
    </source>
</evidence>
<reference evidence="2" key="1">
    <citation type="journal article" date="2019" name="Int. J. Syst. Evol. Microbiol.">
        <title>The Global Catalogue of Microorganisms (GCM) 10K type strain sequencing project: providing services to taxonomists for standard genome sequencing and annotation.</title>
        <authorList>
            <consortium name="The Broad Institute Genomics Platform"/>
            <consortium name="The Broad Institute Genome Sequencing Center for Infectious Disease"/>
            <person name="Wu L."/>
            <person name="Ma J."/>
        </authorList>
    </citation>
    <scope>NUCLEOTIDE SEQUENCE [LARGE SCALE GENOMIC DNA]</scope>
    <source>
        <strain evidence="2">CGMCC 1.13666</strain>
    </source>
</reference>